<name>A0A699QGP2_TANCI</name>
<dbReference type="AlphaFoldDB" id="A0A699QGP2"/>
<feature type="compositionally biased region" description="Basic and acidic residues" evidence="1">
    <location>
        <begin position="92"/>
        <end position="102"/>
    </location>
</feature>
<comment type="caution">
    <text evidence="2">The sequence shown here is derived from an EMBL/GenBank/DDBJ whole genome shotgun (WGS) entry which is preliminary data.</text>
</comment>
<feature type="region of interest" description="Disordered" evidence="1">
    <location>
        <begin position="92"/>
        <end position="116"/>
    </location>
</feature>
<feature type="compositionally biased region" description="Basic residues" evidence="1">
    <location>
        <begin position="106"/>
        <end position="116"/>
    </location>
</feature>
<evidence type="ECO:0000256" key="1">
    <source>
        <dbReference type="SAM" id="MobiDB-lite"/>
    </source>
</evidence>
<accession>A0A699QGP2</accession>
<evidence type="ECO:0000313" key="2">
    <source>
        <dbReference type="EMBL" id="GFC65267.1"/>
    </source>
</evidence>
<gene>
    <name evidence="2" type="ORF">Tci_837237</name>
</gene>
<sequence>VVKKVNDITRLQALVDKKKVVITKATLRDDIIIQDVKEVAIEKYADVDESAGIQGRKAEPQVQIYQIDLEHANKVLNMQDDEVEPAELREVAERKQKEDNAVKRYQSLKRKPQTEA</sequence>
<reference evidence="2" key="1">
    <citation type="journal article" date="2019" name="Sci. Rep.">
        <title>Draft genome of Tanacetum cinerariifolium, the natural source of mosquito coil.</title>
        <authorList>
            <person name="Yamashiro T."/>
            <person name="Shiraishi A."/>
            <person name="Satake H."/>
            <person name="Nakayama K."/>
        </authorList>
    </citation>
    <scope>NUCLEOTIDE SEQUENCE</scope>
</reference>
<proteinExistence type="predicted"/>
<organism evidence="2">
    <name type="scientific">Tanacetum cinerariifolium</name>
    <name type="common">Dalmatian daisy</name>
    <name type="synonym">Chrysanthemum cinerariifolium</name>
    <dbReference type="NCBI Taxonomy" id="118510"/>
    <lineage>
        <taxon>Eukaryota</taxon>
        <taxon>Viridiplantae</taxon>
        <taxon>Streptophyta</taxon>
        <taxon>Embryophyta</taxon>
        <taxon>Tracheophyta</taxon>
        <taxon>Spermatophyta</taxon>
        <taxon>Magnoliopsida</taxon>
        <taxon>eudicotyledons</taxon>
        <taxon>Gunneridae</taxon>
        <taxon>Pentapetalae</taxon>
        <taxon>asterids</taxon>
        <taxon>campanulids</taxon>
        <taxon>Asterales</taxon>
        <taxon>Asteraceae</taxon>
        <taxon>Asteroideae</taxon>
        <taxon>Anthemideae</taxon>
        <taxon>Anthemidinae</taxon>
        <taxon>Tanacetum</taxon>
    </lineage>
</organism>
<dbReference type="EMBL" id="BKCJ011005907">
    <property type="protein sequence ID" value="GFC65267.1"/>
    <property type="molecule type" value="Genomic_DNA"/>
</dbReference>
<feature type="non-terminal residue" evidence="2">
    <location>
        <position position="1"/>
    </location>
</feature>
<protein>
    <submittedName>
        <fullName evidence="2">Uncharacterized protein</fullName>
    </submittedName>
</protein>